<gene>
    <name evidence="3" type="ORF">LSH36_199g05026</name>
</gene>
<evidence type="ECO:0000256" key="1">
    <source>
        <dbReference type="SAM" id="Coils"/>
    </source>
</evidence>
<evidence type="ECO:0000256" key="2">
    <source>
        <dbReference type="SAM" id="MobiDB-lite"/>
    </source>
</evidence>
<protein>
    <submittedName>
        <fullName evidence="3">Uncharacterized protein</fullName>
    </submittedName>
</protein>
<evidence type="ECO:0000313" key="3">
    <source>
        <dbReference type="EMBL" id="KAK2157092.1"/>
    </source>
</evidence>
<feature type="region of interest" description="Disordered" evidence="2">
    <location>
        <begin position="304"/>
        <end position="325"/>
    </location>
</feature>
<dbReference type="AlphaFoldDB" id="A0AAD9JQ25"/>
<feature type="region of interest" description="Disordered" evidence="2">
    <location>
        <begin position="766"/>
        <end position="795"/>
    </location>
</feature>
<feature type="compositionally biased region" description="Acidic residues" evidence="2">
    <location>
        <begin position="766"/>
        <end position="776"/>
    </location>
</feature>
<feature type="compositionally biased region" description="Basic and acidic residues" evidence="2">
    <location>
        <begin position="316"/>
        <end position="325"/>
    </location>
</feature>
<comment type="caution">
    <text evidence="3">The sequence shown here is derived from an EMBL/GenBank/DDBJ whole genome shotgun (WGS) entry which is preliminary data.</text>
</comment>
<reference evidence="3" key="1">
    <citation type="journal article" date="2023" name="Mol. Biol. Evol.">
        <title>Third-Generation Sequencing Reveals the Adaptive Role of the Epigenome in Three Deep-Sea Polychaetes.</title>
        <authorList>
            <person name="Perez M."/>
            <person name="Aroh O."/>
            <person name="Sun Y."/>
            <person name="Lan Y."/>
            <person name="Juniper S.K."/>
            <person name="Young C.R."/>
            <person name="Angers B."/>
            <person name="Qian P.Y."/>
        </authorList>
    </citation>
    <scope>NUCLEOTIDE SEQUENCE</scope>
    <source>
        <strain evidence="3">P08H-3</strain>
    </source>
</reference>
<evidence type="ECO:0000313" key="4">
    <source>
        <dbReference type="Proteomes" id="UP001208570"/>
    </source>
</evidence>
<feature type="region of interest" description="Disordered" evidence="2">
    <location>
        <begin position="825"/>
        <end position="913"/>
    </location>
</feature>
<dbReference type="EMBL" id="JAODUP010000199">
    <property type="protein sequence ID" value="KAK2157092.1"/>
    <property type="molecule type" value="Genomic_DNA"/>
</dbReference>
<dbReference type="PANTHER" id="PTHR16078:SF1">
    <property type="entry name" value="COILED-COIL DOMAIN-CONTAINING PROTEIN 87"/>
    <property type="match status" value="1"/>
</dbReference>
<feature type="compositionally biased region" description="Polar residues" evidence="2">
    <location>
        <begin position="841"/>
        <end position="857"/>
    </location>
</feature>
<organism evidence="3 4">
    <name type="scientific">Paralvinella palmiformis</name>
    <dbReference type="NCBI Taxonomy" id="53620"/>
    <lineage>
        <taxon>Eukaryota</taxon>
        <taxon>Metazoa</taxon>
        <taxon>Spiralia</taxon>
        <taxon>Lophotrochozoa</taxon>
        <taxon>Annelida</taxon>
        <taxon>Polychaeta</taxon>
        <taxon>Sedentaria</taxon>
        <taxon>Canalipalpata</taxon>
        <taxon>Terebellida</taxon>
        <taxon>Terebelliformia</taxon>
        <taxon>Alvinellidae</taxon>
        <taxon>Paralvinella</taxon>
    </lineage>
</organism>
<feature type="compositionally biased region" description="Basic and acidic residues" evidence="2">
    <location>
        <begin position="875"/>
        <end position="888"/>
    </location>
</feature>
<feature type="compositionally biased region" description="Polar residues" evidence="2">
    <location>
        <begin position="865"/>
        <end position="874"/>
    </location>
</feature>
<dbReference type="Gene3D" id="1.20.58.1520">
    <property type="match status" value="1"/>
</dbReference>
<sequence>MSGIDLIGKYPIPRYIPPQKYKSDKGEDNIYPFNHLGFNLNDVEQRNDNVLSELTLFAPFSHEDDITPSVAHLQRPITPINEEIKQPPSTCHKLSKLVRRRIVPQPTVKHLGLEDQQELGAIIIGEVNGIWPDIRTQVKDPFLTAAENRELQRRISVHIVTVCEQLFKHYLQKAQILNRRGVFSGPANMSRLKAQLALDVNKFLNILTIKRYIVADLKCERKAELSDDDVERIAPLPPQRFPLLSYKGLIESSRPKSRSHHRRFATPQEDIMEIEKNMPDLDTSKLMSLLNDLPSEVRIASKLSSHSVHSKVKSAKQKEVKRKTSEDLSKDKVILKKSDSVPMLMHGETLFEELGLQTRTDSALSMGEISESPTPGDDTLREAEIKKQELKEEKAQPGSWEYKQEDLLRLIRRGTEDDKDTNVDEDLPPLLQALITSPHQEERRQRIEERLRDLEQKEQERLERDRIEIREPTHPQPATVSTKLPNKMVVRTSDIRVSDRICLSSITLQKYDTVYNDLIDEIDPVTVKQLDSNLFLGDEITEVYREIMKTVPKDHLDLENDEQIEVAADSLNLSSALASSTLSKKKNERVVNPQLHRDIDPPWGAQDIMNWAKTPYSPPRDVKGRALVNPMMGGIAVSDVGSTTVCNMSGKTISDVGCKAISDVGGKDVSDVGVTVISDVGVTVISDVPRGEGLAMNDFYGENYKPPEGAFVSGENVENMPEVMARSYASWLAWWKNSINSDDYMKYLSTQESDYMGAIFHFYNSEDEDDEEDDDINTSRSRTSKKLTKEQQVEKRQKIQELKALKTEFSDGFWNANSVLMGGLGQEPYVDDDDTELPDKTPSSEQQSRLGQRSRTLVISRKSQKTQISESSSCTERDQRMKSRDEGTSRASQLQSRTDTKYTTTATEERTECEPTIQSRLENIWNSLSMPDNLKLDMAIKYSSDQYHSKLEEAVEIWEQAIDLVLQREAVIAKLENFERLASDPNRFFEKGQRGSSVARLEEARMRSLYYKKIDSLEEGLLEILIHLEKEYNDVVTYQGRPYREKMHWDRTEMLYWLQEERKEQAMEYESRMRGSVAVSTVHLEPLMSAVSTPVS</sequence>
<keyword evidence="4" id="KW-1185">Reference proteome</keyword>
<dbReference type="InterPro" id="IPR037383">
    <property type="entry name" value="CCDC87"/>
</dbReference>
<accession>A0AAD9JQ25</accession>
<name>A0AAD9JQ25_9ANNE</name>
<keyword evidence="1" id="KW-0175">Coiled coil</keyword>
<feature type="coiled-coil region" evidence="1">
    <location>
        <begin position="437"/>
        <end position="464"/>
    </location>
</feature>
<dbReference type="Proteomes" id="UP001208570">
    <property type="component" value="Unassembled WGS sequence"/>
</dbReference>
<proteinExistence type="predicted"/>
<dbReference type="PANTHER" id="PTHR16078">
    <property type="entry name" value="COILED-COIL DOMAIN-CONTAINING PROTEIN 87"/>
    <property type="match status" value="1"/>
</dbReference>